<dbReference type="PANTHER" id="PTHR39181">
    <property type="entry name" value="TYROSINE-PROTEIN PHOSPHATASE YWQE"/>
    <property type="match status" value="1"/>
</dbReference>
<dbReference type="EC" id="3.1.3.48" evidence="5"/>
<protein>
    <recommendedName>
        <fullName evidence="5">Tyrosine-protein phosphatase</fullName>
        <ecNumber evidence="5">3.1.3.48</ecNumber>
    </recommendedName>
</protein>
<sequence length="255" mass="29036">MIDIHNHVLIDVDDGPKDEEEMLKLLKQGKDEGVTDIVVTPHHLSPAFDNGYSIVKEKLQQLLNLDKVKELGINLYPGQEIRISDQIIPQLEKGEAIGLNLSKYLLIEFPSGGVPHYTNRLFFELQSKGYVPIIAHPERNKEISQNLDVLFDLVNEGALSQLTSASLLGKHGKKIQKLSFQMIENNLVHFIASDAHHETNRPFFMNSLFKEKKLKGYEGKIKELINNAQVIIKNEEIKKKQPSQSYNQKKLFGLF</sequence>
<organism evidence="6 7">
    <name type="scientific">Staphylococcus devriesei</name>
    <dbReference type="NCBI Taxonomy" id="586733"/>
    <lineage>
        <taxon>Bacteria</taxon>
        <taxon>Bacillati</taxon>
        <taxon>Bacillota</taxon>
        <taxon>Bacilli</taxon>
        <taxon>Bacillales</taxon>
        <taxon>Staphylococcaceae</taxon>
        <taxon>Staphylococcus</taxon>
    </lineage>
</organism>
<proteinExistence type="inferred from homology"/>
<comment type="caution">
    <text evidence="6">The sequence shown here is derived from an EMBL/GenBank/DDBJ whole genome shotgun (WGS) entry which is preliminary data.</text>
</comment>
<evidence type="ECO:0000256" key="1">
    <source>
        <dbReference type="ARBA" id="ARBA00005750"/>
    </source>
</evidence>
<gene>
    <name evidence="6" type="ORF">BUY48_10280</name>
</gene>
<dbReference type="Proteomes" id="UP000243350">
    <property type="component" value="Unassembled WGS sequence"/>
</dbReference>
<evidence type="ECO:0000256" key="2">
    <source>
        <dbReference type="ARBA" id="ARBA00022801"/>
    </source>
</evidence>
<dbReference type="Pfam" id="PF19567">
    <property type="entry name" value="CpsB_CapC"/>
    <property type="match status" value="1"/>
</dbReference>
<dbReference type="GO" id="GO:0030145">
    <property type="term" value="F:manganese ion binding"/>
    <property type="evidence" value="ECO:0007669"/>
    <property type="project" value="UniProtKB-UniRule"/>
</dbReference>
<comment type="similarity">
    <text evidence="1 5">Belongs to the metallo-dependent hydrolases superfamily. CpsB/CapC family.</text>
</comment>
<keyword evidence="2 5" id="KW-0378">Hydrolase</keyword>
<dbReference type="EMBL" id="PYZH01000086">
    <property type="protein sequence ID" value="PTF11684.1"/>
    <property type="molecule type" value="Genomic_DNA"/>
</dbReference>
<dbReference type="InterPro" id="IPR016667">
    <property type="entry name" value="Caps_polysacc_synth_CpsB/CapC"/>
</dbReference>
<name>A0A2T4KSV9_9STAP</name>
<dbReference type="AlphaFoldDB" id="A0A2T4KSV9"/>
<evidence type="ECO:0000256" key="4">
    <source>
        <dbReference type="ARBA" id="ARBA00051722"/>
    </source>
</evidence>
<dbReference type="PIRSF" id="PIRSF016557">
    <property type="entry name" value="Caps_synth_CpsB"/>
    <property type="match status" value="1"/>
</dbReference>
<dbReference type="Gene3D" id="3.20.20.140">
    <property type="entry name" value="Metal-dependent hydrolases"/>
    <property type="match status" value="1"/>
</dbReference>
<evidence type="ECO:0000256" key="3">
    <source>
        <dbReference type="ARBA" id="ARBA00022912"/>
    </source>
</evidence>
<evidence type="ECO:0000313" key="7">
    <source>
        <dbReference type="Proteomes" id="UP000243350"/>
    </source>
</evidence>
<dbReference type="InterPro" id="IPR016195">
    <property type="entry name" value="Pol/histidinol_Pase-like"/>
</dbReference>
<evidence type="ECO:0000256" key="5">
    <source>
        <dbReference type="PIRNR" id="PIRNR016557"/>
    </source>
</evidence>
<dbReference type="RefSeq" id="WP_107520430.1">
    <property type="nucleotide sequence ID" value="NZ_PYZH01000086.1"/>
</dbReference>
<reference evidence="6 7" key="1">
    <citation type="journal article" date="2016" name="Front. Microbiol.">
        <title>Comprehensive Phylogenetic Analysis of Bovine Non-aureus Staphylococci Species Based on Whole-Genome Sequencing.</title>
        <authorList>
            <person name="Naushad S."/>
            <person name="Barkema H.W."/>
            <person name="Luby C."/>
            <person name="Condas L.A."/>
            <person name="Nobrega D.B."/>
            <person name="Carson D.A."/>
            <person name="De Buck J."/>
        </authorList>
    </citation>
    <scope>NUCLEOTIDE SEQUENCE [LARGE SCALE GENOMIC DNA]</scope>
    <source>
        <strain evidence="6 7">SNUC 4143</strain>
    </source>
</reference>
<dbReference type="GO" id="GO:0004725">
    <property type="term" value="F:protein tyrosine phosphatase activity"/>
    <property type="evidence" value="ECO:0007669"/>
    <property type="project" value="UniProtKB-UniRule"/>
</dbReference>
<evidence type="ECO:0000313" key="6">
    <source>
        <dbReference type="EMBL" id="PTF11684.1"/>
    </source>
</evidence>
<keyword evidence="3 5" id="KW-0904">Protein phosphatase</keyword>
<accession>A0A2T4KSV9</accession>
<dbReference type="SUPFAM" id="SSF89550">
    <property type="entry name" value="PHP domain-like"/>
    <property type="match status" value="1"/>
</dbReference>
<comment type="catalytic activity">
    <reaction evidence="4 5">
        <text>O-phospho-L-tyrosyl-[protein] + H2O = L-tyrosyl-[protein] + phosphate</text>
        <dbReference type="Rhea" id="RHEA:10684"/>
        <dbReference type="Rhea" id="RHEA-COMP:10136"/>
        <dbReference type="Rhea" id="RHEA-COMP:20101"/>
        <dbReference type="ChEBI" id="CHEBI:15377"/>
        <dbReference type="ChEBI" id="CHEBI:43474"/>
        <dbReference type="ChEBI" id="CHEBI:46858"/>
        <dbReference type="ChEBI" id="CHEBI:61978"/>
        <dbReference type="EC" id="3.1.3.48"/>
    </reaction>
</comment>
<dbReference type="PANTHER" id="PTHR39181:SF1">
    <property type="entry name" value="TYROSINE-PROTEIN PHOSPHATASE YWQE"/>
    <property type="match status" value="1"/>
</dbReference>